<name>A0ABP9UIG9_9BACT</name>
<gene>
    <name evidence="3" type="ORF">Hsar01_00310</name>
</gene>
<evidence type="ECO:0008006" key="5">
    <source>
        <dbReference type="Google" id="ProtNLM"/>
    </source>
</evidence>
<proteinExistence type="predicted"/>
<dbReference type="RefSeq" id="WP_353565259.1">
    <property type="nucleotide sequence ID" value="NZ_BAABRI010000001.1"/>
</dbReference>
<keyword evidence="2" id="KW-0812">Transmembrane</keyword>
<organism evidence="3 4">
    <name type="scientific">Haloferula sargassicola</name>
    <dbReference type="NCBI Taxonomy" id="490096"/>
    <lineage>
        <taxon>Bacteria</taxon>
        <taxon>Pseudomonadati</taxon>
        <taxon>Verrucomicrobiota</taxon>
        <taxon>Verrucomicrobiia</taxon>
        <taxon>Verrucomicrobiales</taxon>
        <taxon>Verrucomicrobiaceae</taxon>
        <taxon>Haloferula</taxon>
    </lineage>
</organism>
<dbReference type="EMBL" id="BAABRI010000001">
    <property type="protein sequence ID" value="GAA5481104.1"/>
    <property type="molecule type" value="Genomic_DNA"/>
</dbReference>
<evidence type="ECO:0000256" key="1">
    <source>
        <dbReference type="SAM" id="MobiDB-lite"/>
    </source>
</evidence>
<evidence type="ECO:0000256" key="2">
    <source>
        <dbReference type="SAM" id="Phobius"/>
    </source>
</evidence>
<dbReference type="Proteomes" id="UP001476282">
    <property type="component" value="Unassembled WGS sequence"/>
</dbReference>
<keyword evidence="2" id="KW-1133">Transmembrane helix</keyword>
<sequence length="290" mass="31683">MKWLWLCGLLAALPVSGQEQIESAEGGSKPVPGGVLEQYFADPPSGFLMDPQNLLPADERKEREKFLRYHSEDSQIDFYLLLFEGDQQLPEGVRIEELGERFSSAEKPALIALYFLGEPKRALVEFSPDLKGKVSPADANRILVQSVRAAEEKGNSYDQLEAFCVQMAIRIYWVEQSVGLAAAPPSEQPPPAKPKDVPPPEQVPDWRSALQKMSGEVGVPAVVLVLAVFAGLIARWLIRRREVHTFPVIPCESRLGGGHGAGIGSVVTFGSASVSPTTQREQTRDPLGGI</sequence>
<protein>
    <recommendedName>
        <fullName evidence="5">TPM domain-containing protein</fullName>
    </recommendedName>
</protein>
<feature type="transmembrane region" description="Helical" evidence="2">
    <location>
        <begin position="217"/>
        <end position="238"/>
    </location>
</feature>
<keyword evidence="4" id="KW-1185">Reference proteome</keyword>
<accession>A0ABP9UIG9</accession>
<evidence type="ECO:0000313" key="3">
    <source>
        <dbReference type="EMBL" id="GAA5481104.1"/>
    </source>
</evidence>
<reference evidence="3 4" key="1">
    <citation type="submission" date="2024-02" db="EMBL/GenBank/DDBJ databases">
        <title>Haloferula sargassicola NBRC 104335.</title>
        <authorList>
            <person name="Ichikawa N."/>
            <person name="Katano-Makiyama Y."/>
            <person name="Hidaka K."/>
        </authorList>
    </citation>
    <scope>NUCLEOTIDE SEQUENCE [LARGE SCALE GENOMIC DNA]</scope>
    <source>
        <strain evidence="3 4">NBRC 104335</strain>
    </source>
</reference>
<evidence type="ECO:0000313" key="4">
    <source>
        <dbReference type="Proteomes" id="UP001476282"/>
    </source>
</evidence>
<feature type="region of interest" description="Disordered" evidence="1">
    <location>
        <begin position="183"/>
        <end position="204"/>
    </location>
</feature>
<keyword evidence="2" id="KW-0472">Membrane</keyword>
<comment type="caution">
    <text evidence="3">The sequence shown here is derived from an EMBL/GenBank/DDBJ whole genome shotgun (WGS) entry which is preliminary data.</text>
</comment>